<dbReference type="AlphaFoldDB" id="A0A1I3E5Y8"/>
<dbReference type="RefSeq" id="WP_092859000.1">
    <property type="nucleotide sequence ID" value="NZ_FOQH01000003.1"/>
</dbReference>
<dbReference type="SUPFAM" id="SSF52096">
    <property type="entry name" value="ClpP/crotonase"/>
    <property type="match status" value="1"/>
</dbReference>
<proteinExistence type="inferred from homology"/>
<dbReference type="PANTHER" id="PTHR11941">
    <property type="entry name" value="ENOYL-COA HYDRATASE-RELATED"/>
    <property type="match status" value="1"/>
</dbReference>
<organism evidence="4 5">
    <name type="scientific">Albimonas pacifica</name>
    <dbReference type="NCBI Taxonomy" id="1114924"/>
    <lineage>
        <taxon>Bacteria</taxon>
        <taxon>Pseudomonadati</taxon>
        <taxon>Pseudomonadota</taxon>
        <taxon>Alphaproteobacteria</taxon>
        <taxon>Rhodobacterales</taxon>
        <taxon>Paracoccaceae</taxon>
        <taxon>Albimonas</taxon>
    </lineage>
</organism>
<dbReference type="OrthoDB" id="9795613at2"/>
<gene>
    <name evidence="4" type="ORF">SAMN05216258_103204</name>
</gene>
<evidence type="ECO:0000256" key="3">
    <source>
        <dbReference type="RuleBase" id="RU003707"/>
    </source>
</evidence>
<dbReference type="STRING" id="1114924.SAMN05216258_103204"/>
<evidence type="ECO:0000313" key="5">
    <source>
        <dbReference type="Proteomes" id="UP000199377"/>
    </source>
</evidence>
<reference evidence="4 5" key="1">
    <citation type="submission" date="2016-10" db="EMBL/GenBank/DDBJ databases">
        <authorList>
            <person name="de Groot N.N."/>
        </authorList>
    </citation>
    <scope>NUCLEOTIDE SEQUENCE [LARGE SCALE GENOMIC DNA]</scope>
    <source>
        <strain evidence="4 5">CGMCC 1.11030</strain>
    </source>
</reference>
<dbReference type="PROSITE" id="PS00166">
    <property type="entry name" value="ENOYL_COA_HYDRATASE"/>
    <property type="match status" value="1"/>
</dbReference>
<dbReference type="InterPro" id="IPR029045">
    <property type="entry name" value="ClpP/crotonase-like_dom_sf"/>
</dbReference>
<dbReference type="Gene3D" id="1.10.12.10">
    <property type="entry name" value="Lyase 2-enoyl-coa Hydratase, Chain A, domain 2"/>
    <property type="match status" value="1"/>
</dbReference>
<dbReference type="CDD" id="cd06558">
    <property type="entry name" value="crotonase-like"/>
    <property type="match status" value="1"/>
</dbReference>
<keyword evidence="2" id="KW-0456">Lyase</keyword>
<dbReference type="EMBL" id="FOQH01000003">
    <property type="protein sequence ID" value="SFH94374.1"/>
    <property type="molecule type" value="Genomic_DNA"/>
</dbReference>
<accession>A0A1I3E5Y8</accession>
<dbReference type="GO" id="GO:0006635">
    <property type="term" value="P:fatty acid beta-oxidation"/>
    <property type="evidence" value="ECO:0007669"/>
    <property type="project" value="TreeGrafter"/>
</dbReference>
<evidence type="ECO:0000313" key="4">
    <source>
        <dbReference type="EMBL" id="SFH94374.1"/>
    </source>
</evidence>
<dbReference type="Gene3D" id="3.90.226.10">
    <property type="entry name" value="2-enoyl-CoA Hydratase, Chain A, domain 1"/>
    <property type="match status" value="1"/>
</dbReference>
<evidence type="ECO:0000256" key="1">
    <source>
        <dbReference type="ARBA" id="ARBA00005254"/>
    </source>
</evidence>
<keyword evidence="5" id="KW-1185">Reference proteome</keyword>
<protein>
    <submittedName>
        <fullName evidence="4">Enoyl-CoA hydratase/carnithine racemase</fullName>
    </submittedName>
</protein>
<sequence>MTRPPQAWPQGWTPQRRFGEGRVAYALDADGVAVLAIDAPARMNALDDPAVAGIVAALETAEAEARALVFTGLGGRAFISGADIGGFDGPQREGPTFLEGQRRLAACPLPVVAAIRGYCLGGGLMTAMNCDFRLASSDASFGVPAAKLGISYGAEGLARLVEAVGPGRTRRLLYVGDRVDAATALAWGLVEEVHAPEALWSAALALARQIAGNAPLSIRATKATVADILAEPSAKDPGRIAALSRACRESADFAEGRAAFRDKRAPRFTGR</sequence>
<dbReference type="InterPro" id="IPR018376">
    <property type="entry name" value="Enoyl-CoA_hyd/isom_CS"/>
</dbReference>
<dbReference type="InterPro" id="IPR014748">
    <property type="entry name" value="Enoyl-CoA_hydra_C"/>
</dbReference>
<dbReference type="Proteomes" id="UP000199377">
    <property type="component" value="Unassembled WGS sequence"/>
</dbReference>
<dbReference type="PANTHER" id="PTHR11941:SF54">
    <property type="entry name" value="ENOYL-COA HYDRATASE, MITOCHONDRIAL"/>
    <property type="match status" value="1"/>
</dbReference>
<dbReference type="InterPro" id="IPR001753">
    <property type="entry name" value="Enoyl-CoA_hydra/iso"/>
</dbReference>
<dbReference type="GO" id="GO:0016829">
    <property type="term" value="F:lyase activity"/>
    <property type="evidence" value="ECO:0007669"/>
    <property type="project" value="UniProtKB-KW"/>
</dbReference>
<dbReference type="Pfam" id="PF00378">
    <property type="entry name" value="ECH_1"/>
    <property type="match status" value="1"/>
</dbReference>
<name>A0A1I3E5Y8_9RHOB</name>
<evidence type="ECO:0000256" key="2">
    <source>
        <dbReference type="ARBA" id="ARBA00023239"/>
    </source>
</evidence>
<comment type="similarity">
    <text evidence="1 3">Belongs to the enoyl-CoA hydratase/isomerase family.</text>
</comment>